<dbReference type="InterPro" id="IPR015890">
    <property type="entry name" value="Chorismate_C"/>
</dbReference>
<evidence type="ECO:0000313" key="6">
    <source>
        <dbReference type="Proteomes" id="UP000503003"/>
    </source>
</evidence>
<dbReference type="EC" id="2.6.1.85" evidence="1"/>
<keyword evidence="6" id="KW-1185">Reference proteome</keyword>
<dbReference type="InterPro" id="IPR019999">
    <property type="entry name" value="Anth_synth_I-like"/>
</dbReference>
<dbReference type="GO" id="GO:0046820">
    <property type="term" value="F:4-amino-4-deoxychorismate synthase activity"/>
    <property type="evidence" value="ECO:0007669"/>
    <property type="project" value="UniProtKB-EC"/>
</dbReference>
<dbReference type="PANTHER" id="PTHR11236:SF50">
    <property type="entry name" value="AMINODEOXYCHORISMATE SYNTHASE COMPONENT 1"/>
    <property type="match status" value="1"/>
</dbReference>
<dbReference type="SUPFAM" id="SSF56322">
    <property type="entry name" value="ADC synthase"/>
    <property type="match status" value="1"/>
</dbReference>
<dbReference type="Gene3D" id="3.60.120.10">
    <property type="entry name" value="Anthranilate synthase"/>
    <property type="match status" value="1"/>
</dbReference>
<dbReference type="AlphaFoldDB" id="A0A6G7CIL0"/>
<dbReference type="InterPro" id="IPR005802">
    <property type="entry name" value="ADC_synth_comp_1"/>
</dbReference>
<evidence type="ECO:0000256" key="2">
    <source>
        <dbReference type="ARBA" id="ARBA00022679"/>
    </source>
</evidence>
<evidence type="ECO:0000259" key="3">
    <source>
        <dbReference type="Pfam" id="PF00425"/>
    </source>
</evidence>
<dbReference type="RefSeq" id="WP_165311518.1">
    <property type="nucleotide sequence ID" value="NZ_CP049331.1"/>
</dbReference>
<evidence type="ECO:0000313" key="5">
    <source>
        <dbReference type="EMBL" id="QIH41939.1"/>
    </source>
</evidence>
<feature type="domain" description="Chorismate-utilising enzyme C-terminal" evidence="3">
    <location>
        <begin position="194"/>
        <end position="447"/>
    </location>
</feature>
<name>A0A6G7CIL0_9VIBR</name>
<feature type="domain" description="Anthranilate synthase component I N-terminal" evidence="4">
    <location>
        <begin position="23"/>
        <end position="154"/>
    </location>
</feature>
<dbReference type="Pfam" id="PF04715">
    <property type="entry name" value="Anth_synt_I_N"/>
    <property type="match status" value="1"/>
</dbReference>
<dbReference type="Pfam" id="PF00425">
    <property type="entry name" value="Chorismate_bind"/>
    <property type="match status" value="1"/>
</dbReference>
<dbReference type="GO" id="GO:0009396">
    <property type="term" value="P:folic acid-containing compound biosynthetic process"/>
    <property type="evidence" value="ECO:0007669"/>
    <property type="project" value="InterPro"/>
</dbReference>
<proteinExistence type="predicted"/>
<dbReference type="EMBL" id="CP049331">
    <property type="protein sequence ID" value="QIH41939.1"/>
    <property type="molecule type" value="Genomic_DNA"/>
</dbReference>
<keyword evidence="2" id="KW-0808">Transferase</keyword>
<evidence type="ECO:0000259" key="4">
    <source>
        <dbReference type="Pfam" id="PF04715"/>
    </source>
</evidence>
<gene>
    <name evidence="5" type="primary">pabB</name>
    <name evidence="5" type="ORF">G5S32_08035</name>
</gene>
<dbReference type="Proteomes" id="UP000503003">
    <property type="component" value="Chromosome 1"/>
</dbReference>
<dbReference type="NCBIfam" id="NF012009">
    <property type="entry name" value="PRK15465.1"/>
    <property type="match status" value="1"/>
</dbReference>
<sequence length="457" mass="51226">MKNNEQKSIQSKALTYHADIANQLFATVENHPWAMLLRSASKKHIDSRFDILVANPIVTLTTFGEETIVSEPSGITSSLEDPFALIAELQAQYLPSQGYSETIPFVGGAVGYFAYDLGRRVEKLPVTAQHDINMPDMAVGLYEWAIVVDHHSKTAQWIGINLEQAEQWLNVQSQQSLNNEEFALTTPWQSNMTQESYAHKFAQVQEYLKSGDCYQINLAQRFEAHYQGSEWHAYQKLERYNQAPFSAFIHTQQGAILSVSPERFLQLRGTEIETKPIKGTRPRSEDKIQDEAYATELANAEKDQAENLMIVDLLRNDIGRVAAPGSVHVPKLFDIESFPAVHHLVSTIRAQLDSQYSACDLLKAGFPGGSITGAPKVRAMEIIEELEPHRRSAYCGSIGYISRHGQMDTSITIRTLVAHENKIYAWAGGGVVADSQCESEFQETLDKLSRILPILER</sequence>
<dbReference type="PANTHER" id="PTHR11236">
    <property type="entry name" value="AMINOBENZOATE/ANTHRANILATE SYNTHASE"/>
    <property type="match status" value="1"/>
</dbReference>
<dbReference type="InterPro" id="IPR006805">
    <property type="entry name" value="Anth_synth_I_N"/>
</dbReference>
<dbReference type="NCBIfam" id="TIGR00553">
    <property type="entry name" value="pabB"/>
    <property type="match status" value="1"/>
</dbReference>
<accession>A0A6G7CIL0</accession>
<reference evidence="5 6" key="1">
    <citation type="submission" date="2020-02" db="EMBL/GenBank/DDBJ databases">
        <title>A complete genome of a marine bacterium Vibrio sp. ZWAL4003 isolated from the mangrove sediment with the ability to degrade polysaccharides.</title>
        <authorList>
            <person name="Wu J."/>
            <person name="Qu W."/>
            <person name="Zeng R."/>
        </authorList>
    </citation>
    <scope>NUCLEOTIDE SEQUENCE [LARGE SCALE GENOMIC DNA]</scope>
    <source>
        <strain evidence="5 6">ZWAL4003</strain>
    </source>
</reference>
<dbReference type="KEGG" id="vzi:G5S32_08035"/>
<dbReference type="GO" id="GO:0000162">
    <property type="term" value="P:L-tryptophan biosynthetic process"/>
    <property type="evidence" value="ECO:0007669"/>
    <property type="project" value="TreeGrafter"/>
</dbReference>
<evidence type="ECO:0000256" key="1">
    <source>
        <dbReference type="ARBA" id="ARBA00013139"/>
    </source>
</evidence>
<dbReference type="PRINTS" id="PR00095">
    <property type="entry name" value="ANTSNTHASEI"/>
</dbReference>
<protein>
    <recommendedName>
        <fullName evidence="1">aminodeoxychorismate synthase</fullName>
        <ecNumber evidence="1">2.6.1.85</ecNumber>
    </recommendedName>
</protein>
<organism evidence="5 6">
    <name type="scientific">Vibrio ziniensis</name>
    <dbReference type="NCBI Taxonomy" id="2711221"/>
    <lineage>
        <taxon>Bacteria</taxon>
        <taxon>Pseudomonadati</taxon>
        <taxon>Pseudomonadota</taxon>
        <taxon>Gammaproteobacteria</taxon>
        <taxon>Vibrionales</taxon>
        <taxon>Vibrionaceae</taxon>
        <taxon>Vibrio</taxon>
    </lineage>
</organism>
<dbReference type="InterPro" id="IPR005801">
    <property type="entry name" value="ADC_synthase"/>
</dbReference>